<gene>
    <name evidence="10 12" type="primary">lysS</name>
    <name evidence="12" type="ORF">DRJ31_08525</name>
</gene>
<evidence type="ECO:0000313" key="12">
    <source>
        <dbReference type="EMBL" id="RLE47657.1"/>
    </source>
</evidence>
<dbReference type="PANTHER" id="PTHR37940:SF1">
    <property type="entry name" value="LYSINE--TRNA LIGASE"/>
    <property type="match status" value="1"/>
</dbReference>
<evidence type="ECO:0000256" key="6">
    <source>
        <dbReference type="ARBA" id="ARBA00022840"/>
    </source>
</evidence>
<evidence type="ECO:0000256" key="5">
    <source>
        <dbReference type="ARBA" id="ARBA00022741"/>
    </source>
</evidence>
<dbReference type="Pfam" id="PF19269">
    <property type="entry name" value="Anticodon_2"/>
    <property type="match status" value="1"/>
</dbReference>
<comment type="caution">
    <text evidence="10">Lacks conserved residue(s) required for the propagation of feature annotation.</text>
</comment>
<dbReference type="Proteomes" id="UP000278475">
    <property type="component" value="Unassembled WGS sequence"/>
</dbReference>
<dbReference type="InterPro" id="IPR042078">
    <property type="entry name" value="Lys-tRNA-ligase_SC_fold"/>
</dbReference>
<dbReference type="Gene3D" id="6.10.20.10">
    <property type="entry name" value="Lysine tRNA ligase, stem contact fold domain"/>
    <property type="match status" value="1"/>
</dbReference>
<dbReference type="GO" id="GO:0005737">
    <property type="term" value="C:cytoplasm"/>
    <property type="evidence" value="ECO:0007669"/>
    <property type="project" value="UniProtKB-SubCell"/>
</dbReference>
<protein>
    <recommendedName>
        <fullName evidence="10">Lysine--tRNA ligase</fullName>
        <ecNumber evidence="10">6.1.1.6</ecNumber>
    </recommendedName>
    <alternativeName>
        <fullName evidence="10">Lysyl-tRNA synthetase</fullName>
        <shortName evidence="10">LysRS</shortName>
    </alternativeName>
</protein>
<dbReference type="InterPro" id="IPR008925">
    <property type="entry name" value="aa_tRNA-synth_I_cd-bd_sf"/>
</dbReference>
<evidence type="ECO:0000259" key="11">
    <source>
        <dbReference type="Pfam" id="PF19269"/>
    </source>
</evidence>
<dbReference type="InterPro" id="IPR045462">
    <property type="entry name" value="aa-tRNA-synth_I_cd-bd"/>
</dbReference>
<keyword evidence="4 10" id="KW-0436">Ligase</keyword>
<dbReference type="Gene3D" id="1.10.10.770">
    <property type="match status" value="1"/>
</dbReference>
<dbReference type="GO" id="GO:0005524">
    <property type="term" value="F:ATP binding"/>
    <property type="evidence" value="ECO:0007669"/>
    <property type="project" value="UniProtKB-UniRule"/>
</dbReference>
<dbReference type="InterPro" id="IPR020751">
    <property type="entry name" value="aa-tRNA-synth_I_codon-bd_sub2"/>
</dbReference>
<keyword evidence="6 10" id="KW-0067">ATP-binding</keyword>
<dbReference type="InterPro" id="IPR014729">
    <property type="entry name" value="Rossmann-like_a/b/a_fold"/>
</dbReference>
<dbReference type="NCBIfam" id="TIGR00467">
    <property type="entry name" value="lysS_arch"/>
    <property type="match status" value="1"/>
</dbReference>
<name>A0A497EM29_9CREN</name>
<dbReference type="GO" id="GO:0000049">
    <property type="term" value="F:tRNA binding"/>
    <property type="evidence" value="ECO:0007669"/>
    <property type="project" value="InterPro"/>
</dbReference>
<reference evidence="12 13" key="1">
    <citation type="submission" date="2018-06" db="EMBL/GenBank/DDBJ databases">
        <title>Extensive metabolic versatility and redundancy in microbially diverse, dynamic hydrothermal sediments.</title>
        <authorList>
            <person name="Dombrowski N."/>
            <person name="Teske A."/>
            <person name="Baker B.J."/>
        </authorList>
    </citation>
    <scope>NUCLEOTIDE SEQUENCE [LARGE SCALE GENOMIC DNA]</scope>
    <source>
        <strain evidence="12">B66_G16</strain>
    </source>
</reference>
<dbReference type="GO" id="GO:0006430">
    <property type="term" value="P:lysyl-tRNA aminoacylation"/>
    <property type="evidence" value="ECO:0007669"/>
    <property type="project" value="UniProtKB-UniRule"/>
</dbReference>
<sequence>MEGASAKTETLFWADKIAHEAIEEAKRRNLRVVVCRSGQTPSGAKHIGNFNDNIRSYFVAKCVENAGFKSRHLQTHDDMDPLRKIPERVQDLEGKWHTLSAREIERMEKYVGFPLISVPDPFGCCKNWALHFETLWEDGCRKVGIEKTEYYRNEDLYRSGKFNPFIKTVFERIEMVRSILLEHKTTKTADYIPFWVICENCGRLTGRVIDFDTESKTVTYVCSERMLAGKYKIPGCGHKSSVSWENGTGKLDWQLEWPAQMVMFNTIVEPFGKDHYEGSWPICREVLPKVYNYKGIIPFVYEFFLIDGKKMSTRHGNVYVMQDMLEIMEPEVFCFLYTKRPAKQREISLRDMKLIDDFEHAERVYFGIEKAKNEHEEMNLKRQYELAWCDRRVPERKPLRISYSVAAMVVQLIRDPERVDSALKLLEKIGHVKLPLSDEEKEQVKTRLKLAKRWVERFAPENVRFSVLSTLPEEVTEKLSEKQRGALMEVAEKIKSREYTAEELHAELYNIAKSHGLTSREFFSAAYRILIGRDHGPRLAPFLLSLDREFVIKRFSLKG</sequence>
<feature type="domain" description="Aminoacyl-tRNA synthetase class I anticodon-binding" evidence="11">
    <location>
        <begin position="444"/>
        <end position="555"/>
    </location>
</feature>
<evidence type="ECO:0000256" key="2">
    <source>
        <dbReference type="ARBA" id="ARBA00005594"/>
    </source>
</evidence>
<keyword evidence="5 10" id="KW-0547">Nucleotide-binding</keyword>
<dbReference type="Gene3D" id="3.40.50.620">
    <property type="entry name" value="HUPs"/>
    <property type="match status" value="2"/>
</dbReference>
<evidence type="ECO:0000256" key="7">
    <source>
        <dbReference type="ARBA" id="ARBA00022917"/>
    </source>
</evidence>
<comment type="catalytic activity">
    <reaction evidence="9 10">
        <text>tRNA(Lys) + L-lysine + ATP = L-lysyl-tRNA(Lys) + AMP + diphosphate</text>
        <dbReference type="Rhea" id="RHEA:20792"/>
        <dbReference type="Rhea" id="RHEA-COMP:9696"/>
        <dbReference type="Rhea" id="RHEA-COMP:9697"/>
        <dbReference type="ChEBI" id="CHEBI:30616"/>
        <dbReference type="ChEBI" id="CHEBI:32551"/>
        <dbReference type="ChEBI" id="CHEBI:33019"/>
        <dbReference type="ChEBI" id="CHEBI:78442"/>
        <dbReference type="ChEBI" id="CHEBI:78529"/>
        <dbReference type="ChEBI" id="CHEBI:456215"/>
        <dbReference type="EC" id="6.1.1.6"/>
    </reaction>
</comment>
<keyword evidence="7 10" id="KW-0648">Protein biosynthesis</keyword>
<dbReference type="HAMAP" id="MF_00177">
    <property type="entry name" value="Lys_tRNA_synth_class1"/>
    <property type="match status" value="1"/>
</dbReference>
<evidence type="ECO:0000256" key="4">
    <source>
        <dbReference type="ARBA" id="ARBA00022598"/>
    </source>
</evidence>
<evidence type="ECO:0000313" key="13">
    <source>
        <dbReference type="Proteomes" id="UP000278475"/>
    </source>
</evidence>
<comment type="similarity">
    <text evidence="2 10">Belongs to the class-I aminoacyl-tRNA synthetase family.</text>
</comment>
<dbReference type="PANTHER" id="PTHR37940">
    <property type="entry name" value="LYSINE--TRNA LIGASE"/>
    <property type="match status" value="1"/>
</dbReference>
<dbReference type="EC" id="6.1.1.6" evidence="10"/>
<comment type="subcellular location">
    <subcellularLocation>
        <location evidence="1 10">Cytoplasm</location>
    </subcellularLocation>
</comment>
<dbReference type="Gene3D" id="1.10.10.350">
    <property type="match status" value="1"/>
</dbReference>
<evidence type="ECO:0000256" key="8">
    <source>
        <dbReference type="ARBA" id="ARBA00023146"/>
    </source>
</evidence>
<dbReference type="GO" id="GO:0004824">
    <property type="term" value="F:lysine-tRNA ligase activity"/>
    <property type="evidence" value="ECO:0007669"/>
    <property type="project" value="UniProtKB-UniRule"/>
</dbReference>
<evidence type="ECO:0000256" key="3">
    <source>
        <dbReference type="ARBA" id="ARBA00022490"/>
    </source>
</evidence>
<comment type="caution">
    <text evidence="12">The sequence shown here is derived from an EMBL/GenBank/DDBJ whole genome shotgun (WGS) entry which is preliminary data.</text>
</comment>
<keyword evidence="3 10" id="KW-0963">Cytoplasm</keyword>
<dbReference type="AlphaFoldDB" id="A0A497EM29"/>
<accession>A0A497EM29</accession>
<evidence type="ECO:0000256" key="10">
    <source>
        <dbReference type="HAMAP-Rule" id="MF_00177"/>
    </source>
</evidence>
<keyword evidence="8 10" id="KW-0030">Aminoacyl-tRNA synthetase</keyword>
<dbReference type="SUPFAM" id="SSF48163">
    <property type="entry name" value="An anticodon-binding domain of class I aminoacyl-tRNA synthetases"/>
    <property type="match status" value="1"/>
</dbReference>
<dbReference type="EMBL" id="QMQV01000113">
    <property type="protein sequence ID" value="RLE47657.1"/>
    <property type="molecule type" value="Genomic_DNA"/>
</dbReference>
<organism evidence="12 13">
    <name type="scientific">Thermoproteota archaeon</name>
    <dbReference type="NCBI Taxonomy" id="2056631"/>
    <lineage>
        <taxon>Archaea</taxon>
        <taxon>Thermoproteota</taxon>
    </lineage>
</organism>
<dbReference type="SUPFAM" id="SSF52374">
    <property type="entry name" value="Nucleotidylyl transferase"/>
    <property type="match status" value="1"/>
</dbReference>
<evidence type="ECO:0000256" key="9">
    <source>
        <dbReference type="ARBA" id="ARBA00048573"/>
    </source>
</evidence>
<dbReference type="Pfam" id="PF01921">
    <property type="entry name" value="tRNA-synt_1f"/>
    <property type="match status" value="1"/>
</dbReference>
<evidence type="ECO:0000256" key="1">
    <source>
        <dbReference type="ARBA" id="ARBA00004496"/>
    </source>
</evidence>
<dbReference type="InterPro" id="IPR002904">
    <property type="entry name" value="Lys-tRNA-ligase"/>
</dbReference>
<proteinExistence type="inferred from homology"/>